<gene>
    <name evidence="2" type="ORF">N0392_03560</name>
    <name evidence="3" type="ORF">OSC06_12590</name>
</gene>
<dbReference type="RefSeq" id="WP_205814236.1">
    <property type="nucleotide sequence ID" value="NZ_ABMOGV020000020.1"/>
</dbReference>
<dbReference type="Pfam" id="PF06805">
    <property type="entry name" value="Lambda_tail_I"/>
    <property type="match status" value="1"/>
</dbReference>
<dbReference type="InterPro" id="IPR012675">
    <property type="entry name" value="Beta-grasp_dom_sf"/>
</dbReference>
<sequence length="193" mass="20303">MEAQTVVRLQFAGYLRRYGRRFELEVSSAGEALRCLCYQIDGLKREINRGQFRVRVAGHDMTEDCIVAGLHTPLNDNDVITIVPVIGGAKSGGFLGIIGGAALIAGAFFIPGGFLATMTSTAMFAAGVGIAAAGVATMLTRTPGAPNFSEGNSESNQYFSSLSNRIGQGYPVPLCYGEMVVGSNVISQGLETV</sequence>
<accession>A0A9Q4CKK8</accession>
<comment type="caution">
    <text evidence="2">The sequence shown here is derived from an EMBL/GenBank/DDBJ whole genome shotgun (WGS) entry which is preliminary data.</text>
</comment>
<reference evidence="2" key="1">
    <citation type="submission" date="2022-08" db="EMBL/GenBank/DDBJ databases">
        <authorList>
            <person name="Dale J.L."/>
        </authorList>
    </citation>
    <scope>NUCLEOTIDE SEQUENCE</scope>
    <source>
        <strain evidence="2">2022EL-00758</strain>
    </source>
</reference>
<reference evidence="3" key="2">
    <citation type="submission" date="2023-02" db="EMBL/GenBank/DDBJ databases">
        <title>Detection, antimicrobial susceptibility and genomic characterization of NDM-producing species of Morganellaceae, Yersiniaceae, and Enterobacteriaceae other than Klebsiella.</title>
        <authorList>
            <person name="Camargo C.H."/>
            <person name="Sacchi C.T."/>
            <person name="Campos K.R."/>
        </authorList>
    </citation>
    <scope>NUCLEOTIDE SEQUENCE</scope>
    <source>
        <strain evidence="3">1189_21</strain>
    </source>
</reference>
<dbReference type="Gene3D" id="3.10.20.30">
    <property type="match status" value="1"/>
</dbReference>
<keyword evidence="1" id="KW-1133">Transmembrane helix</keyword>
<proteinExistence type="predicted"/>
<dbReference type="Proteomes" id="UP001182247">
    <property type="component" value="Unassembled WGS sequence"/>
</dbReference>
<keyword evidence="1" id="KW-0472">Membrane</keyword>
<evidence type="ECO:0000313" key="4">
    <source>
        <dbReference type="Proteomes" id="UP001076655"/>
    </source>
</evidence>
<organism evidence="2 4">
    <name type="scientific">Morganella morganii</name>
    <name type="common">Proteus morganii</name>
    <dbReference type="NCBI Taxonomy" id="582"/>
    <lineage>
        <taxon>Bacteria</taxon>
        <taxon>Pseudomonadati</taxon>
        <taxon>Pseudomonadota</taxon>
        <taxon>Gammaproteobacteria</taxon>
        <taxon>Enterobacterales</taxon>
        <taxon>Morganellaceae</taxon>
        <taxon>Morganella</taxon>
    </lineage>
</organism>
<keyword evidence="1" id="KW-0812">Transmembrane</keyword>
<name>A0A9Q4CKK8_MORMO</name>
<dbReference type="Proteomes" id="UP001076655">
    <property type="component" value="Unassembled WGS sequence"/>
</dbReference>
<feature type="transmembrane region" description="Helical" evidence="1">
    <location>
        <begin position="94"/>
        <end position="116"/>
    </location>
</feature>
<dbReference type="AlphaFoldDB" id="A0A9Q4CKK8"/>
<dbReference type="EMBL" id="JAPKIY010000019">
    <property type="protein sequence ID" value="MDS0898813.1"/>
    <property type="molecule type" value="Genomic_DNA"/>
</dbReference>
<evidence type="ECO:0000313" key="2">
    <source>
        <dbReference type="EMBL" id="MCY0788765.1"/>
    </source>
</evidence>
<dbReference type="SUPFAM" id="SSF54285">
    <property type="entry name" value="MoaD/ThiS"/>
    <property type="match status" value="1"/>
</dbReference>
<dbReference type="InterPro" id="IPR016155">
    <property type="entry name" value="Mopterin_synth/thiamin_S_b"/>
</dbReference>
<evidence type="ECO:0000256" key="1">
    <source>
        <dbReference type="SAM" id="Phobius"/>
    </source>
</evidence>
<protein>
    <submittedName>
        <fullName evidence="2">Tail assembly protein</fullName>
    </submittedName>
</protein>
<dbReference type="EMBL" id="JAPNMI010000002">
    <property type="protein sequence ID" value="MCY0788765.1"/>
    <property type="molecule type" value="Genomic_DNA"/>
</dbReference>
<evidence type="ECO:0000313" key="3">
    <source>
        <dbReference type="EMBL" id="MDS0898813.1"/>
    </source>
</evidence>
<feature type="transmembrane region" description="Helical" evidence="1">
    <location>
        <begin position="122"/>
        <end position="140"/>
    </location>
</feature>
<dbReference type="InterPro" id="IPR010654">
    <property type="entry name" value="Phage_lambda_tail_I"/>
</dbReference>